<proteinExistence type="predicted"/>
<evidence type="ECO:0000313" key="3">
    <source>
        <dbReference type="Proteomes" id="UP000249555"/>
    </source>
</evidence>
<evidence type="ECO:0000259" key="1">
    <source>
        <dbReference type="Pfam" id="PF11871"/>
    </source>
</evidence>
<reference evidence="2 3" key="1">
    <citation type="submission" date="2017-08" db="EMBL/GenBank/DDBJ databases">
        <title>Infants hospitalized years apart are colonized by the same room-sourced microbial strains.</title>
        <authorList>
            <person name="Brooks B."/>
            <person name="Olm M.R."/>
            <person name="Firek B.A."/>
            <person name="Baker R."/>
            <person name="Thomas B.C."/>
            <person name="Morowitz M.J."/>
            <person name="Banfield J.F."/>
        </authorList>
    </citation>
    <scope>NUCLEOTIDE SEQUENCE [LARGE SCALE GENOMIC DNA]</scope>
    <source>
        <strain evidence="2">S2_018_000_R3_119</strain>
    </source>
</reference>
<evidence type="ECO:0000313" key="2">
    <source>
        <dbReference type="EMBL" id="PZO71591.1"/>
    </source>
</evidence>
<gene>
    <name evidence="2" type="ORF">DI640_14225</name>
</gene>
<accession>A0A2W5AM70</accession>
<name>A0A2W5AM70_9SPHN</name>
<feature type="non-terminal residue" evidence="2">
    <location>
        <position position="61"/>
    </location>
</feature>
<dbReference type="InterPro" id="IPR021812">
    <property type="entry name" value="DUF3391"/>
</dbReference>
<dbReference type="AlphaFoldDB" id="A0A2W5AM70"/>
<dbReference type="Proteomes" id="UP000249555">
    <property type="component" value="Unassembled WGS sequence"/>
</dbReference>
<sequence length="61" mass="6672">MGFSTLLRIAGSEARVGMFVDAVDGDWLDNPFWSGSFKLADQRDVARLRGSPVRSVTIDLA</sequence>
<feature type="domain" description="DUF3391" evidence="1">
    <location>
        <begin position="8"/>
        <end position="60"/>
    </location>
</feature>
<protein>
    <submittedName>
        <fullName evidence="2">Phosphodiesterase</fullName>
    </submittedName>
</protein>
<dbReference type="EMBL" id="QFMX01000044">
    <property type="protein sequence ID" value="PZO71591.1"/>
    <property type="molecule type" value="Genomic_DNA"/>
</dbReference>
<comment type="caution">
    <text evidence="2">The sequence shown here is derived from an EMBL/GenBank/DDBJ whole genome shotgun (WGS) entry which is preliminary data.</text>
</comment>
<organism evidence="2 3">
    <name type="scientific">Sphingomonas taxi</name>
    <dbReference type="NCBI Taxonomy" id="1549858"/>
    <lineage>
        <taxon>Bacteria</taxon>
        <taxon>Pseudomonadati</taxon>
        <taxon>Pseudomonadota</taxon>
        <taxon>Alphaproteobacteria</taxon>
        <taxon>Sphingomonadales</taxon>
        <taxon>Sphingomonadaceae</taxon>
        <taxon>Sphingomonas</taxon>
    </lineage>
</organism>
<dbReference type="Pfam" id="PF11871">
    <property type="entry name" value="DUF3391"/>
    <property type="match status" value="1"/>
</dbReference>